<comment type="caution">
    <text evidence="7">The sequence shown here is derived from an EMBL/GenBank/DDBJ whole genome shotgun (WGS) entry which is preliminary data.</text>
</comment>
<dbReference type="InterPro" id="IPR022786">
    <property type="entry name" value="Geminin/Multicilin"/>
</dbReference>
<feature type="compositionally biased region" description="Basic and acidic residues" evidence="6">
    <location>
        <begin position="269"/>
        <end position="303"/>
    </location>
</feature>
<evidence type="ECO:0000256" key="2">
    <source>
        <dbReference type="ARBA" id="ARBA00007979"/>
    </source>
</evidence>
<dbReference type="Proteomes" id="UP001187343">
    <property type="component" value="Unassembled WGS sequence"/>
</dbReference>
<dbReference type="PANTHER" id="PTHR13372:SF4">
    <property type="entry name" value="GEMININ"/>
    <property type="match status" value="1"/>
</dbReference>
<evidence type="ECO:0000256" key="5">
    <source>
        <dbReference type="ARBA" id="ARBA00023306"/>
    </source>
</evidence>
<dbReference type="Gene3D" id="1.20.5.1180">
    <property type="entry name" value="Geminin coiled-coil domain"/>
    <property type="match status" value="1"/>
</dbReference>
<dbReference type="CDD" id="cd22589">
    <property type="entry name" value="geminin_CC"/>
    <property type="match status" value="1"/>
</dbReference>
<keyword evidence="4" id="KW-0539">Nucleus</keyword>
<dbReference type="FunFam" id="1.20.5.1180:FF:000001">
    <property type="entry name" value="Truncated geminin"/>
    <property type="match status" value="1"/>
</dbReference>
<keyword evidence="5" id="KW-0131">Cell cycle</keyword>
<dbReference type="GO" id="GO:0008156">
    <property type="term" value="P:negative regulation of DNA replication"/>
    <property type="evidence" value="ECO:0007669"/>
    <property type="project" value="TreeGrafter"/>
</dbReference>
<organism evidence="7 8">
    <name type="scientific">Cirrhinus molitorella</name>
    <name type="common">mud carp</name>
    <dbReference type="NCBI Taxonomy" id="172907"/>
    <lineage>
        <taxon>Eukaryota</taxon>
        <taxon>Metazoa</taxon>
        <taxon>Chordata</taxon>
        <taxon>Craniata</taxon>
        <taxon>Vertebrata</taxon>
        <taxon>Euteleostomi</taxon>
        <taxon>Actinopterygii</taxon>
        <taxon>Neopterygii</taxon>
        <taxon>Teleostei</taxon>
        <taxon>Ostariophysi</taxon>
        <taxon>Cypriniformes</taxon>
        <taxon>Cyprinidae</taxon>
        <taxon>Labeoninae</taxon>
        <taxon>Labeonini</taxon>
        <taxon>Cirrhinus</taxon>
    </lineage>
</organism>
<dbReference type="SUPFAM" id="SSF111469">
    <property type="entry name" value="Geminin coiled-coil domain"/>
    <property type="match status" value="1"/>
</dbReference>
<dbReference type="GO" id="GO:0005634">
    <property type="term" value="C:nucleus"/>
    <property type="evidence" value="ECO:0007669"/>
    <property type="project" value="UniProtKB-SubCell"/>
</dbReference>
<evidence type="ECO:0000256" key="6">
    <source>
        <dbReference type="SAM" id="MobiDB-lite"/>
    </source>
</evidence>
<dbReference type="PANTHER" id="PTHR13372">
    <property type="entry name" value="GEMININ"/>
    <property type="match status" value="1"/>
</dbReference>
<dbReference type="EMBL" id="JAUYZG010000015">
    <property type="protein sequence ID" value="KAK2887107.1"/>
    <property type="molecule type" value="Genomic_DNA"/>
</dbReference>
<evidence type="ECO:0000313" key="7">
    <source>
        <dbReference type="EMBL" id="KAK2887107.1"/>
    </source>
</evidence>
<name>A0AA88TTA9_9TELE</name>
<sequence length="303" mass="34361">MRVTQLCTCDRGGARTPSLYPREFRSHVTAQRQYLSQWRALHTKLLCSSELLRDVCLSCSLSETMSAIRRPKHAENPSENIKKFLVAPTSGAGSGRRTLQVLQPSTVNKNLGRIIENGKAAPKRKMWSTEQVKGSKRVKAEVAVKSTSPENENQPEGVTQEAYELMIKETPGSSYWKEVAEERRKALFSVLQENEKLHKDIEAKDEQIAQLKSENEELQELAQHVQHMADMIERLTGKSPDSLEELREIAFDAEDEEEEEHEEEDEEHGVESEAGSKDYVELSTEQSHDHDVPQKDDSTTDES</sequence>
<comment type="similarity">
    <text evidence="2">Belongs to the geminin family.</text>
</comment>
<evidence type="ECO:0000256" key="1">
    <source>
        <dbReference type="ARBA" id="ARBA00004123"/>
    </source>
</evidence>
<evidence type="ECO:0000256" key="4">
    <source>
        <dbReference type="ARBA" id="ARBA00023242"/>
    </source>
</evidence>
<evidence type="ECO:0000256" key="3">
    <source>
        <dbReference type="ARBA" id="ARBA00023054"/>
    </source>
</evidence>
<dbReference type="GO" id="GO:0045786">
    <property type="term" value="P:negative regulation of cell cycle"/>
    <property type="evidence" value="ECO:0007669"/>
    <property type="project" value="TreeGrafter"/>
</dbReference>
<keyword evidence="3" id="KW-0175">Coiled coil</keyword>
<accession>A0AA88TTA9</accession>
<proteinExistence type="inferred from homology"/>
<evidence type="ECO:0008006" key="9">
    <source>
        <dbReference type="Google" id="ProtNLM"/>
    </source>
</evidence>
<gene>
    <name evidence="7" type="ORF">Q8A67_015335</name>
</gene>
<protein>
    <recommendedName>
        <fullName evidence="9">Geminin</fullName>
    </recommendedName>
</protein>
<dbReference type="AlphaFoldDB" id="A0AA88TTA9"/>
<feature type="compositionally biased region" description="Acidic residues" evidence="6">
    <location>
        <begin position="251"/>
        <end position="268"/>
    </location>
</feature>
<dbReference type="Pfam" id="PF07412">
    <property type="entry name" value="Geminin"/>
    <property type="match status" value="1"/>
</dbReference>
<feature type="region of interest" description="Disordered" evidence="6">
    <location>
        <begin position="234"/>
        <end position="303"/>
    </location>
</feature>
<comment type="subcellular location">
    <subcellularLocation>
        <location evidence="1">Nucleus</location>
    </subcellularLocation>
</comment>
<keyword evidence="8" id="KW-1185">Reference proteome</keyword>
<evidence type="ECO:0000313" key="8">
    <source>
        <dbReference type="Proteomes" id="UP001187343"/>
    </source>
</evidence>
<reference evidence="7" key="1">
    <citation type="submission" date="2023-08" db="EMBL/GenBank/DDBJ databases">
        <title>Chromosome-level Genome Assembly of mud carp (Cirrhinus molitorella).</title>
        <authorList>
            <person name="Liu H."/>
        </authorList>
    </citation>
    <scope>NUCLEOTIDE SEQUENCE</scope>
    <source>
        <strain evidence="7">Prfri</strain>
        <tissue evidence="7">Muscle</tissue>
    </source>
</reference>